<dbReference type="Proteomes" id="UP000008366">
    <property type="component" value="Unassembled WGS sequence"/>
</dbReference>
<dbReference type="OrthoDB" id="5148398at2"/>
<dbReference type="STRING" id="1184609.KILIM_058_00260"/>
<feature type="region of interest" description="Disordered" evidence="1">
    <location>
        <begin position="1"/>
        <end position="39"/>
    </location>
</feature>
<dbReference type="EMBL" id="BAHD01000058">
    <property type="protein sequence ID" value="GAB97174.1"/>
    <property type="molecule type" value="Genomic_DNA"/>
</dbReference>
<evidence type="ECO:0000313" key="2">
    <source>
        <dbReference type="EMBL" id="GAB97174.1"/>
    </source>
</evidence>
<reference evidence="2 3" key="1">
    <citation type="submission" date="2012-08" db="EMBL/GenBank/DDBJ databases">
        <title>Whole genome shotgun sequence of Kineosphaera limosa NBRC 100340.</title>
        <authorList>
            <person name="Yoshida I."/>
            <person name="Isaki S."/>
            <person name="Hosoyama A."/>
            <person name="Tsuchikane K."/>
            <person name="Katsumata H."/>
            <person name="Ando Y."/>
            <person name="Ohji S."/>
            <person name="Hamada M."/>
            <person name="Tamura T."/>
            <person name="Yamazoe A."/>
            <person name="Yamazaki S."/>
            <person name="Fujita N."/>
        </authorList>
    </citation>
    <scope>NUCLEOTIDE SEQUENCE [LARGE SCALE GENOMIC DNA]</scope>
    <source>
        <strain evidence="2 3">NBRC 100340</strain>
    </source>
</reference>
<dbReference type="AlphaFoldDB" id="K6XEC1"/>
<keyword evidence="3" id="KW-1185">Reference proteome</keyword>
<accession>K6XEC1</accession>
<comment type="caution">
    <text evidence="2">The sequence shown here is derived from an EMBL/GenBank/DDBJ whole genome shotgun (WGS) entry which is preliminary data.</text>
</comment>
<gene>
    <name evidence="2" type="ORF">KILIM_058_00260</name>
</gene>
<proteinExistence type="predicted"/>
<sequence length="118" mass="12963">MTDPTSRPTDHTGSATAATEPASRHGAGEGSSRFSPDRELEEMLRDAEETVAQLKAELAARKACARDHGGTWEEQHEEIAKLSEHLANAKVHWGEVRAFFQEALRELADSRQRRGGLG</sequence>
<dbReference type="eggNOG" id="ENOG5033M0R">
    <property type="taxonomic scope" value="Bacteria"/>
</dbReference>
<evidence type="ECO:0000256" key="1">
    <source>
        <dbReference type="SAM" id="MobiDB-lite"/>
    </source>
</evidence>
<organism evidence="2 3">
    <name type="scientific">Kineosphaera limosa NBRC 100340</name>
    <dbReference type="NCBI Taxonomy" id="1184609"/>
    <lineage>
        <taxon>Bacteria</taxon>
        <taxon>Bacillati</taxon>
        <taxon>Actinomycetota</taxon>
        <taxon>Actinomycetes</taxon>
        <taxon>Micrococcales</taxon>
        <taxon>Dermatophilaceae</taxon>
        <taxon>Kineosphaera</taxon>
    </lineage>
</organism>
<feature type="compositionally biased region" description="Polar residues" evidence="1">
    <location>
        <begin position="1"/>
        <end position="17"/>
    </location>
</feature>
<name>K6XEC1_9MICO</name>
<evidence type="ECO:0000313" key="3">
    <source>
        <dbReference type="Proteomes" id="UP000008366"/>
    </source>
</evidence>
<protein>
    <submittedName>
        <fullName evidence="2">Uncharacterized protein</fullName>
    </submittedName>
</protein>
<dbReference type="RefSeq" id="WP_006593706.1">
    <property type="nucleotide sequence ID" value="NZ_BAHD01000058.1"/>
</dbReference>